<evidence type="ECO:0000313" key="14">
    <source>
        <dbReference type="Proteomes" id="UP000264215"/>
    </source>
</evidence>
<dbReference type="Proteomes" id="UP000264215">
    <property type="component" value="Unassembled WGS sequence"/>
</dbReference>
<evidence type="ECO:0000313" key="9">
    <source>
        <dbReference type="EMBL" id="HCO69083.1"/>
    </source>
</evidence>
<reference evidence="10" key="1">
    <citation type="journal article" date="2015" name="MBio">
        <title>Genome-resolved metagenomic analysis reveals roles for candidate phyla and other microbial community members in biogeochemical transformations in oil reservoirs.</title>
        <authorList>
            <person name="Hu P."/>
            <person name="Tom L."/>
            <person name="Singh A."/>
            <person name="Thomas B.C."/>
            <person name="Baker B.J."/>
            <person name="Piceno Y.M."/>
            <person name="Andersen G.L."/>
            <person name="Banfield J.F."/>
        </authorList>
    </citation>
    <scope>NUCLEOTIDE SEQUENCE [LARGE SCALE GENOMIC DNA]</scope>
    <source>
        <strain evidence="10">46_47</strain>
        <strain evidence="11">46_70</strain>
    </source>
</reference>
<feature type="binding site" evidence="7">
    <location>
        <position position="137"/>
    </location>
    <ligand>
        <name>Zn(2+)</name>
        <dbReference type="ChEBI" id="CHEBI:29105"/>
    </ligand>
</feature>
<feature type="binding site" evidence="8">
    <location>
        <position position="108"/>
    </location>
    <ligand>
        <name>Fe cation</name>
        <dbReference type="ChEBI" id="CHEBI:24875"/>
    </ligand>
</feature>
<dbReference type="Proteomes" id="UP000055014">
    <property type="component" value="Unassembled WGS sequence"/>
</dbReference>
<dbReference type="Gene3D" id="3.30.1490.190">
    <property type="match status" value="1"/>
</dbReference>
<dbReference type="PANTHER" id="PTHR33202">
    <property type="entry name" value="ZINC UPTAKE REGULATION PROTEIN"/>
    <property type="match status" value="1"/>
</dbReference>
<organism evidence="10 12">
    <name type="scientific">Mesotoga infera</name>
    <dbReference type="NCBI Taxonomy" id="1236046"/>
    <lineage>
        <taxon>Bacteria</taxon>
        <taxon>Thermotogati</taxon>
        <taxon>Thermotogota</taxon>
        <taxon>Thermotogae</taxon>
        <taxon>Kosmotogales</taxon>
        <taxon>Kosmotogaceae</taxon>
        <taxon>Mesotoga</taxon>
    </lineage>
</organism>
<protein>
    <submittedName>
        <fullName evidence="10">Fe2+/Zn2+ uptake regulation protein</fullName>
    </submittedName>
    <submittedName>
        <fullName evidence="9">Transcriptional repressor</fullName>
    </submittedName>
</protein>
<dbReference type="PATRIC" id="fig|1236046.5.peg.327"/>
<dbReference type="InterPro" id="IPR036390">
    <property type="entry name" value="WH_DNA-bd_sf"/>
</dbReference>
<dbReference type="GO" id="GO:1900376">
    <property type="term" value="P:regulation of secondary metabolite biosynthetic process"/>
    <property type="evidence" value="ECO:0007669"/>
    <property type="project" value="TreeGrafter"/>
</dbReference>
<dbReference type="GO" id="GO:0003700">
    <property type="term" value="F:DNA-binding transcription factor activity"/>
    <property type="evidence" value="ECO:0007669"/>
    <property type="project" value="InterPro"/>
</dbReference>
<evidence type="ECO:0000256" key="6">
    <source>
        <dbReference type="ARBA" id="ARBA00023163"/>
    </source>
</evidence>
<proteinExistence type="inferred from homology"/>
<keyword evidence="2" id="KW-0678">Repressor</keyword>
<dbReference type="GO" id="GO:0008270">
    <property type="term" value="F:zinc ion binding"/>
    <property type="evidence" value="ECO:0007669"/>
    <property type="project" value="TreeGrafter"/>
</dbReference>
<dbReference type="InterPro" id="IPR043135">
    <property type="entry name" value="Fur_C"/>
</dbReference>
<evidence type="ECO:0000313" key="12">
    <source>
        <dbReference type="Proteomes" id="UP000054260"/>
    </source>
</evidence>
<keyword evidence="3 7" id="KW-0862">Zinc</keyword>
<feature type="binding site" evidence="7">
    <location>
        <position position="93"/>
    </location>
    <ligand>
        <name>Zn(2+)</name>
        <dbReference type="ChEBI" id="CHEBI:29105"/>
    </ligand>
</feature>
<evidence type="ECO:0000313" key="13">
    <source>
        <dbReference type="Proteomes" id="UP000055014"/>
    </source>
</evidence>
<comment type="caution">
    <text evidence="10">The sequence shown here is derived from an EMBL/GenBank/DDBJ whole genome shotgun (WGS) entry which is preliminary data.</text>
</comment>
<dbReference type="InterPro" id="IPR036388">
    <property type="entry name" value="WH-like_DNA-bd_sf"/>
</dbReference>
<reference evidence="9 14" key="3">
    <citation type="journal article" date="2018" name="Nat. Biotechnol.">
        <title>A standardized bacterial taxonomy based on genome phylogeny substantially revises the tree of life.</title>
        <authorList>
            <person name="Parks D.H."/>
            <person name="Chuvochina M."/>
            <person name="Waite D.W."/>
            <person name="Rinke C."/>
            <person name="Skarshewski A."/>
            <person name="Chaumeil P.A."/>
            <person name="Hugenholtz P."/>
        </authorList>
    </citation>
    <scope>NUCLEOTIDE SEQUENCE [LARGE SCALE GENOMIC DNA]</scope>
    <source>
        <strain evidence="9">UBA9905</strain>
    </source>
</reference>
<dbReference type="GO" id="GO:0045892">
    <property type="term" value="P:negative regulation of DNA-templated transcription"/>
    <property type="evidence" value="ECO:0007669"/>
    <property type="project" value="TreeGrafter"/>
</dbReference>
<evidence type="ECO:0000256" key="4">
    <source>
        <dbReference type="ARBA" id="ARBA00023015"/>
    </source>
</evidence>
<dbReference type="InterPro" id="IPR002481">
    <property type="entry name" value="FUR"/>
</dbReference>
<dbReference type="Pfam" id="PF01475">
    <property type="entry name" value="FUR"/>
    <property type="match status" value="1"/>
</dbReference>
<reference evidence="12 13" key="2">
    <citation type="journal article" date="2015" name="MBio">
        <title>Genome-Resolved Metagenomic Analysis Reveals Roles for Candidate Phyla and Other Microbial Community Members in Biogeochemical Transformations in Oil Reservoirs.</title>
        <authorList>
            <person name="Hu P."/>
            <person name="Tom L."/>
            <person name="Singh A."/>
            <person name="Thomas B.C."/>
            <person name="Baker B.J."/>
            <person name="Piceno Y.M."/>
            <person name="Andersen G.L."/>
            <person name="Banfield J.F."/>
        </authorList>
    </citation>
    <scope>NUCLEOTIDE SEQUENCE [LARGE SCALE GENOMIC DNA]</scope>
</reference>
<dbReference type="Gene3D" id="1.10.10.10">
    <property type="entry name" value="Winged helix-like DNA-binding domain superfamily/Winged helix DNA-binding domain"/>
    <property type="match status" value="1"/>
</dbReference>
<gene>
    <name evidence="9" type="ORF">DIT26_00600</name>
    <name evidence="10" type="ORF">XD86_0367</name>
    <name evidence="11" type="ORF">XE02_0743</name>
</gene>
<dbReference type="Proteomes" id="UP000054260">
    <property type="component" value="Unassembled WGS sequence"/>
</dbReference>
<evidence type="ECO:0000256" key="7">
    <source>
        <dbReference type="PIRSR" id="PIRSR602481-1"/>
    </source>
</evidence>
<dbReference type="AlphaFoldDB" id="A0A124FUC6"/>
<evidence type="ECO:0000256" key="3">
    <source>
        <dbReference type="ARBA" id="ARBA00022833"/>
    </source>
</evidence>
<evidence type="ECO:0000256" key="5">
    <source>
        <dbReference type="ARBA" id="ARBA00023125"/>
    </source>
</evidence>
<evidence type="ECO:0000313" key="11">
    <source>
        <dbReference type="EMBL" id="KUK90000.1"/>
    </source>
</evidence>
<dbReference type="CDD" id="cd07153">
    <property type="entry name" value="Fur_like"/>
    <property type="match status" value="1"/>
</dbReference>
<sequence length="141" mass="16283">MEIKDTIDLLKSRGYRITPQRVAIIRILKDHEGHLGAEEVFRYAIQQYPNISMATVYNVMEVLEKEGIIKAFAVSKNSRRYDSNIKPHSHFICNSCRKVFDIPSDYYEACTKELPPELADFEVNSIELIYKGLCSDCKSMK</sequence>
<comment type="similarity">
    <text evidence="1">Belongs to the Fur family.</text>
</comment>
<feature type="binding site" evidence="7">
    <location>
        <position position="134"/>
    </location>
    <ligand>
        <name>Zn(2+)</name>
        <dbReference type="ChEBI" id="CHEBI:29105"/>
    </ligand>
</feature>
<dbReference type="GO" id="GO:0000976">
    <property type="term" value="F:transcription cis-regulatory region binding"/>
    <property type="evidence" value="ECO:0007669"/>
    <property type="project" value="TreeGrafter"/>
</dbReference>
<dbReference type="PANTHER" id="PTHR33202:SF7">
    <property type="entry name" value="FERRIC UPTAKE REGULATION PROTEIN"/>
    <property type="match status" value="1"/>
</dbReference>
<dbReference type="EMBL" id="DQBS01000014">
    <property type="protein sequence ID" value="HCO69083.1"/>
    <property type="molecule type" value="Genomic_DNA"/>
</dbReference>
<keyword evidence="8" id="KW-0408">Iron</keyword>
<accession>A0A124FUC6</accession>
<comment type="cofactor">
    <cofactor evidence="7">
        <name>Zn(2+)</name>
        <dbReference type="ChEBI" id="CHEBI:29105"/>
    </cofactor>
    <text evidence="7">Binds 1 zinc ion per subunit.</text>
</comment>
<keyword evidence="5" id="KW-0238">DNA-binding</keyword>
<dbReference type="SUPFAM" id="SSF46785">
    <property type="entry name" value="Winged helix' DNA-binding domain"/>
    <property type="match status" value="1"/>
</dbReference>
<name>A0A124FUC6_9BACT</name>
<feature type="binding site" evidence="7">
    <location>
        <position position="96"/>
    </location>
    <ligand>
        <name>Zn(2+)</name>
        <dbReference type="ChEBI" id="CHEBI:29105"/>
    </ligand>
</feature>
<keyword evidence="7" id="KW-0479">Metal-binding</keyword>
<evidence type="ECO:0000313" key="10">
    <source>
        <dbReference type="EMBL" id="KUK68141.1"/>
    </source>
</evidence>
<dbReference type="EMBL" id="LGGH01000034">
    <property type="protein sequence ID" value="KUK68141.1"/>
    <property type="molecule type" value="Genomic_DNA"/>
</dbReference>
<evidence type="ECO:0000256" key="8">
    <source>
        <dbReference type="PIRSR" id="PIRSR602481-2"/>
    </source>
</evidence>
<evidence type="ECO:0000256" key="1">
    <source>
        <dbReference type="ARBA" id="ARBA00007957"/>
    </source>
</evidence>
<keyword evidence="4" id="KW-0805">Transcription regulation</keyword>
<keyword evidence="6" id="KW-0804">Transcription</keyword>
<evidence type="ECO:0000256" key="2">
    <source>
        <dbReference type="ARBA" id="ARBA00022491"/>
    </source>
</evidence>
<comment type="cofactor">
    <cofactor evidence="8">
        <name>Mn(2+)</name>
        <dbReference type="ChEBI" id="CHEBI:29035"/>
    </cofactor>
    <cofactor evidence="8">
        <name>Fe(2+)</name>
        <dbReference type="ChEBI" id="CHEBI:29033"/>
    </cofactor>
    <text evidence="8">Binds 1 Mn(2+) or Fe(2+) ion per subunit.</text>
</comment>
<dbReference type="EMBL" id="LGGW01000057">
    <property type="protein sequence ID" value="KUK90000.1"/>
    <property type="molecule type" value="Genomic_DNA"/>
</dbReference>